<dbReference type="Proteomes" id="UP000288805">
    <property type="component" value="Unassembled WGS sequence"/>
</dbReference>
<protein>
    <submittedName>
        <fullName evidence="1">Uncharacterized protein</fullName>
    </submittedName>
</protein>
<reference evidence="1 2" key="1">
    <citation type="journal article" date="2018" name="PLoS Genet.">
        <title>Population sequencing reveals clonal diversity and ancestral inbreeding in the grapevine cultivar Chardonnay.</title>
        <authorList>
            <person name="Roach M.J."/>
            <person name="Johnson D.L."/>
            <person name="Bohlmann J."/>
            <person name="van Vuuren H.J."/>
            <person name="Jones S.J."/>
            <person name="Pretorius I.S."/>
            <person name="Schmidt S.A."/>
            <person name="Borneman A.R."/>
        </authorList>
    </citation>
    <scope>NUCLEOTIDE SEQUENCE [LARGE SCALE GENOMIC DNA]</scope>
    <source>
        <strain evidence="2">cv. Chardonnay</strain>
        <tissue evidence="1">Leaf</tissue>
    </source>
</reference>
<evidence type="ECO:0000313" key="2">
    <source>
        <dbReference type="Proteomes" id="UP000288805"/>
    </source>
</evidence>
<evidence type="ECO:0000313" key="1">
    <source>
        <dbReference type="EMBL" id="RVX12062.1"/>
    </source>
</evidence>
<gene>
    <name evidence="1" type="ORF">CK203_010771</name>
</gene>
<comment type="caution">
    <text evidence="1">The sequence shown here is derived from an EMBL/GenBank/DDBJ whole genome shotgun (WGS) entry which is preliminary data.</text>
</comment>
<dbReference type="AlphaFoldDB" id="A0A438JSW9"/>
<accession>A0A438JSW9</accession>
<sequence length="60" mass="6877">MLPGSLWFCFGWSTKQGMMVEFAKNLADFAADSGKKHVIVLSSLDFGQWQRIDMSRYSKQ</sequence>
<dbReference type="EMBL" id="QGNW01000028">
    <property type="protein sequence ID" value="RVX12062.1"/>
    <property type="molecule type" value="Genomic_DNA"/>
</dbReference>
<proteinExistence type="predicted"/>
<organism evidence="1 2">
    <name type="scientific">Vitis vinifera</name>
    <name type="common">Grape</name>
    <dbReference type="NCBI Taxonomy" id="29760"/>
    <lineage>
        <taxon>Eukaryota</taxon>
        <taxon>Viridiplantae</taxon>
        <taxon>Streptophyta</taxon>
        <taxon>Embryophyta</taxon>
        <taxon>Tracheophyta</taxon>
        <taxon>Spermatophyta</taxon>
        <taxon>Magnoliopsida</taxon>
        <taxon>eudicotyledons</taxon>
        <taxon>Gunneridae</taxon>
        <taxon>Pentapetalae</taxon>
        <taxon>rosids</taxon>
        <taxon>Vitales</taxon>
        <taxon>Vitaceae</taxon>
        <taxon>Viteae</taxon>
        <taxon>Vitis</taxon>
    </lineage>
</organism>
<name>A0A438JSW9_VITVI</name>